<gene>
    <name evidence="2" type="ORF">ACFQ22_05965</name>
</gene>
<feature type="transmembrane region" description="Helical" evidence="1">
    <location>
        <begin position="54"/>
        <end position="77"/>
    </location>
</feature>
<dbReference type="EMBL" id="JBHTLH010000017">
    <property type="protein sequence ID" value="MFD1124912.1"/>
    <property type="molecule type" value="Genomic_DNA"/>
</dbReference>
<evidence type="ECO:0000256" key="1">
    <source>
        <dbReference type="SAM" id="Phobius"/>
    </source>
</evidence>
<dbReference type="RefSeq" id="WP_263852925.1">
    <property type="nucleotide sequence ID" value="NZ_JBHTLH010000017.1"/>
</dbReference>
<proteinExistence type="predicted"/>
<accession>A0ABW3PH77</accession>
<protein>
    <submittedName>
        <fullName evidence="2">YggT family protein</fullName>
    </submittedName>
</protein>
<name>A0ABW3PH77_9LACO</name>
<organism evidence="2 3">
    <name type="scientific">Lentilactobacillus raoultii</name>
    <dbReference type="NCBI Taxonomy" id="1987503"/>
    <lineage>
        <taxon>Bacteria</taxon>
        <taxon>Bacillati</taxon>
        <taxon>Bacillota</taxon>
        <taxon>Bacilli</taxon>
        <taxon>Lactobacillales</taxon>
        <taxon>Lactobacillaceae</taxon>
        <taxon>Lentilactobacillus</taxon>
    </lineage>
</organism>
<feature type="transmembrane region" description="Helical" evidence="1">
    <location>
        <begin position="16"/>
        <end position="33"/>
    </location>
</feature>
<dbReference type="Pfam" id="PF02325">
    <property type="entry name" value="CCB3_YggT"/>
    <property type="match status" value="1"/>
</dbReference>
<sequence length="95" mass="10463">MVSVISTIVWLLNKLISIYMLAIVIYALMSWFPNAYGTAFGRFLGQIVEPFQRLFNFASVGMISFAPVVALIVLGLVQGGITYLGELLIGYGYGY</sequence>
<reference evidence="3" key="1">
    <citation type="journal article" date="2019" name="Int. J. Syst. Evol. Microbiol.">
        <title>The Global Catalogue of Microorganisms (GCM) 10K type strain sequencing project: providing services to taxonomists for standard genome sequencing and annotation.</title>
        <authorList>
            <consortium name="The Broad Institute Genomics Platform"/>
            <consortium name="The Broad Institute Genome Sequencing Center for Infectious Disease"/>
            <person name="Wu L."/>
            <person name="Ma J."/>
        </authorList>
    </citation>
    <scope>NUCLEOTIDE SEQUENCE [LARGE SCALE GENOMIC DNA]</scope>
    <source>
        <strain evidence="3">CCUG 71848</strain>
    </source>
</reference>
<keyword evidence="3" id="KW-1185">Reference proteome</keyword>
<evidence type="ECO:0000313" key="3">
    <source>
        <dbReference type="Proteomes" id="UP001597156"/>
    </source>
</evidence>
<dbReference type="InterPro" id="IPR003425">
    <property type="entry name" value="CCB3/YggT"/>
</dbReference>
<evidence type="ECO:0000313" key="2">
    <source>
        <dbReference type="EMBL" id="MFD1124912.1"/>
    </source>
</evidence>
<keyword evidence="1" id="KW-1133">Transmembrane helix</keyword>
<comment type="caution">
    <text evidence="2">The sequence shown here is derived from an EMBL/GenBank/DDBJ whole genome shotgun (WGS) entry which is preliminary data.</text>
</comment>
<keyword evidence="1" id="KW-0472">Membrane</keyword>
<keyword evidence="1" id="KW-0812">Transmembrane</keyword>
<dbReference type="Proteomes" id="UP001597156">
    <property type="component" value="Unassembled WGS sequence"/>
</dbReference>